<gene>
    <name evidence="2" type="ORF">AB4829_14010</name>
</gene>
<dbReference type="EMBL" id="JBITPR010000036">
    <property type="protein sequence ID" value="MFI7871695.1"/>
    <property type="molecule type" value="Genomic_DNA"/>
</dbReference>
<feature type="compositionally biased region" description="Basic and acidic residues" evidence="1">
    <location>
        <begin position="268"/>
        <end position="306"/>
    </location>
</feature>
<proteinExistence type="predicted"/>
<dbReference type="RefSeq" id="WP_399592658.1">
    <property type="nucleotide sequence ID" value="NZ_JBITPR010000036.1"/>
</dbReference>
<protein>
    <submittedName>
        <fullName evidence="2">Uncharacterized protein</fullName>
    </submittedName>
</protein>
<organism evidence="2 3">
    <name type="scientific">Streptomyces salinarius</name>
    <dbReference type="NCBI Taxonomy" id="2762598"/>
    <lineage>
        <taxon>Bacteria</taxon>
        <taxon>Bacillati</taxon>
        <taxon>Actinomycetota</taxon>
        <taxon>Actinomycetes</taxon>
        <taxon>Kitasatosporales</taxon>
        <taxon>Streptomycetaceae</taxon>
        <taxon>Streptomyces</taxon>
    </lineage>
</organism>
<dbReference type="Proteomes" id="UP001614264">
    <property type="component" value="Unassembled WGS sequence"/>
</dbReference>
<name>A0ABW8B9L0_9ACTN</name>
<feature type="compositionally biased region" description="Low complexity" evidence="1">
    <location>
        <begin position="176"/>
        <end position="185"/>
    </location>
</feature>
<sequence>MQRKGGRRGKAGGQDAESVEEVLDELYTTSPSAFVARREERAAAARTAGRKEDARRIHAARRPTLAAWAANLLARARPEETRRFLELGQALRQAHRTLDPAGLKELSAQRRRIVAALSRQAAQLAGEAGHRLSQAAQREVESTLRAVLADPEAADAWAQGRLEVSLTPPSAFPSGTAATEPSRAAPEPEPAPRAKSTRATSRTRAKDELAERRRKRQEELARAEGEADRAERQLRDARAEQADAQESLRAADDELAHVRETVAAAEERLRAAHEDRDRVEQNRREAEERDRTAAHTVAEAEREARASTRKVVRLGGRAGSWDSSD</sequence>
<keyword evidence="3" id="KW-1185">Reference proteome</keyword>
<feature type="region of interest" description="Disordered" evidence="1">
    <location>
        <begin position="167"/>
        <end position="254"/>
    </location>
</feature>
<accession>A0ABW8B9L0</accession>
<reference evidence="2 3" key="1">
    <citation type="submission" date="2024-07" db="EMBL/GenBank/DDBJ databases">
        <title>Whole genome sequencing of Prodigiosin pigment-producing Streptomyces salinarius isolated from rhizosphere soil of Arachis hypogaea.</title>
        <authorList>
            <person name="Vidhya A."/>
            <person name="Ramya S."/>
        </authorList>
    </citation>
    <scope>NUCLEOTIDE SEQUENCE [LARGE SCALE GENOMIC DNA]</scope>
    <source>
        <strain evidence="2 3">VRMG2420</strain>
    </source>
</reference>
<feature type="region of interest" description="Disordered" evidence="1">
    <location>
        <begin position="268"/>
        <end position="325"/>
    </location>
</feature>
<evidence type="ECO:0000313" key="3">
    <source>
        <dbReference type="Proteomes" id="UP001614264"/>
    </source>
</evidence>
<feature type="compositionally biased region" description="Low complexity" evidence="1">
    <location>
        <begin position="193"/>
        <end position="202"/>
    </location>
</feature>
<comment type="caution">
    <text evidence="2">The sequence shown here is derived from an EMBL/GenBank/DDBJ whole genome shotgun (WGS) entry which is preliminary data.</text>
</comment>
<feature type="compositionally biased region" description="Basic and acidic residues" evidence="1">
    <location>
        <begin position="204"/>
        <end position="241"/>
    </location>
</feature>
<evidence type="ECO:0000313" key="2">
    <source>
        <dbReference type="EMBL" id="MFI7871695.1"/>
    </source>
</evidence>
<evidence type="ECO:0000256" key="1">
    <source>
        <dbReference type="SAM" id="MobiDB-lite"/>
    </source>
</evidence>